<dbReference type="EMBL" id="CP026538">
    <property type="protein sequence ID" value="QAZ67062.1"/>
    <property type="molecule type" value="Genomic_DNA"/>
</dbReference>
<protein>
    <submittedName>
        <fullName evidence="6">Methyltransferase</fullName>
    </submittedName>
</protein>
<dbReference type="SUPFAM" id="SSF46785">
    <property type="entry name" value="Winged helix' DNA-binding domain"/>
    <property type="match status" value="1"/>
</dbReference>
<dbReference type="AlphaFoldDB" id="A0A4V0YQP9"/>
<keyword evidence="3" id="KW-0949">S-adenosyl-L-methionine</keyword>
<dbReference type="Pfam" id="PF00891">
    <property type="entry name" value="Methyltransf_2"/>
    <property type="match status" value="1"/>
</dbReference>
<dbReference type="InterPro" id="IPR036390">
    <property type="entry name" value="WH_DNA-bd_sf"/>
</dbReference>
<keyword evidence="1 6" id="KW-0489">Methyltransferase</keyword>
<evidence type="ECO:0000259" key="4">
    <source>
        <dbReference type="Pfam" id="PF00891"/>
    </source>
</evidence>
<organism evidence="6 7">
    <name type="scientific">Solidesulfovibrio carbinolicus</name>
    <dbReference type="NCBI Taxonomy" id="296842"/>
    <lineage>
        <taxon>Bacteria</taxon>
        <taxon>Pseudomonadati</taxon>
        <taxon>Thermodesulfobacteriota</taxon>
        <taxon>Desulfovibrionia</taxon>
        <taxon>Desulfovibrionales</taxon>
        <taxon>Desulfovibrionaceae</taxon>
        <taxon>Solidesulfovibrio</taxon>
    </lineage>
</organism>
<proteinExistence type="predicted"/>
<accession>A0A4V0YQP9</accession>
<dbReference type="CDD" id="cd02440">
    <property type="entry name" value="AdoMet_MTases"/>
    <property type="match status" value="1"/>
</dbReference>
<feature type="domain" description="O-methyltransferase dimerisation" evidence="5">
    <location>
        <begin position="26"/>
        <end position="96"/>
    </location>
</feature>
<dbReference type="OrthoDB" id="9767938at2"/>
<dbReference type="InterPro" id="IPR029063">
    <property type="entry name" value="SAM-dependent_MTases_sf"/>
</dbReference>
<dbReference type="Gene3D" id="3.40.50.150">
    <property type="entry name" value="Vaccinia Virus protein VP39"/>
    <property type="match status" value="1"/>
</dbReference>
<evidence type="ECO:0000259" key="5">
    <source>
        <dbReference type="Pfam" id="PF08100"/>
    </source>
</evidence>
<dbReference type="InterPro" id="IPR012967">
    <property type="entry name" value="COMT_dimerisation"/>
</dbReference>
<dbReference type="Pfam" id="PF08100">
    <property type="entry name" value="Dimerisation"/>
    <property type="match status" value="1"/>
</dbReference>
<evidence type="ECO:0000256" key="3">
    <source>
        <dbReference type="ARBA" id="ARBA00022691"/>
    </source>
</evidence>
<dbReference type="GO" id="GO:0008171">
    <property type="term" value="F:O-methyltransferase activity"/>
    <property type="evidence" value="ECO:0007669"/>
    <property type="project" value="InterPro"/>
</dbReference>
<reference evidence="6 7" key="1">
    <citation type="submission" date="2018-02" db="EMBL/GenBank/DDBJ databases">
        <title>Genome sequence of Desulfovibrio carbinolicus DSM 3852.</title>
        <authorList>
            <person name="Wilbanks E."/>
            <person name="Skennerton C.T."/>
            <person name="Orphan V.J."/>
        </authorList>
    </citation>
    <scope>NUCLEOTIDE SEQUENCE [LARGE SCALE GENOMIC DNA]</scope>
    <source>
        <strain evidence="6 7">DSM 3852</strain>
    </source>
</reference>
<keyword evidence="7" id="KW-1185">Reference proteome</keyword>
<dbReference type="SUPFAM" id="SSF53335">
    <property type="entry name" value="S-adenosyl-L-methionine-dependent methyltransferases"/>
    <property type="match status" value="1"/>
</dbReference>
<dbReference type="KEGG" id="dcb:C3Y92_07400"/>
<dbReference type="InterPro" id="IPR036388">
    <property type="entry name" value="WH-like_DNA-bd_sf"/>
</dbReference>
<evidence type="ECO:0000313" key="7">
    <source>
        <dbReference type="Proteomes" id="UP000293296"/>
    </source>
</evidence>
<dbReference type="Proteomes" id="UP000293296">
    <property type="component" value="Chromosome"/>
</dbReference>
<sequence>MSGNRVVDLTVEERPTFAPLADWLLGPVRMAVLDAAVTLGIADILAETDDPDAIAARLESHPGNTRLFLDALAALGLAEKHRGRYANTPLADRYLRRDSATFLGGLVGNLKGMQHRNLPRLKELLLSGPPPVARENRLDGEIQWKRSARDLACYQKAGMADFAADLVASLPESPRLRSMLDLGGGPGVIGLGILARHPDMRGALCDLPPVLEVAREEIAAAGMADRVALFPGDYNVVSFGSGYDLVWASHNLYYAKDLQAFLGRVFDALQPGGVFISLHEGLTGERTKPEAYVLSRLSLALEGQDVSFEAGQIAEAGLAAGFAAVETRLCDIAMGEVRVDILRKAARRAEAGA</sequence>
<dbReference type="InterPro" id="IPR001077">
    <property type="entry name" value="COMT_C"/>
</dbReference>
<dbReference type="GO" id="GO:0046983">
    <property type="term" value="F:protein dimerization activity"/>
    <property type="evidence" value="ECO:0007669"/>
    <property type="project" value="InterPro"/>
</dbReference>
<keyword evidence="2 6" id="KW-0808">Transferase</keyword>
<dbReference type="Gene3D" id="1.10.10.10">
    <property type="entry name" value="Winged helix-like DNA-binding domain superfamily/Winged helix DNA-binding domain"/>
    <property type="match status" value="1"/>
</dbReference>
<evidence type="ECO:0000313" key="6">
    <source>
        <dbReference type="EMBL" id="QAZ67062.1"/>
    </source>
</evidence>
<name>A0A4V0YQP9_9BACT</name>
<dbReference type="RefSeq" id="WP_129351267.1">
    <property type="nucleotide sequence ID" value="NZ_CP026538.1"/>
</dbReference>
<evidence type="ECO:0000256" key="1">
    <source>
        <dbReference type="ARBA" id="ARBA00022603"/>
    </source>
</evidence>
<evidence type="ECO:0000256" key="2">
    <source>
        <dbReference type="ARBA" id="ARBA00022679"/>
    </source>
</evidence>
<dbReference type="PROSITE" id="PS51683">
    <property type="entry name" value="SAM_OMT_II"/>
    <property type="match status" value="1"/>
</dbReference>
<dbReference type="GO" id="GO:0032259">
    <property type="term" value="P:methylation"/>
    <property type="evidence" value="ECO:0007669"/>
    <property type="project" value="UniProtKB-KW"/>
</dbReference>
<dbReference type="InterPro" id="IPR016461">
    <property type="entry name" value="COMT-like"/>
</dbReference>
<gene>
    <name evidence="6" type="ORF">C3Y92_07400</name>
</gene>
<feature type="domain" description="O-methyltransferase C-terminal" evidence="4">
    <location>
        <begin position="175"/>
        <end position="286"/>
    </location>
</feature>